<feature type="compositionally biased region" description="Polar residues" evidence="13">
    <location>
        <begin position="220"/>
        <end position="229"/>
    </location>
</feature>
<dbReference type="OrthoDB" id="2159336at2759"/>
<dbReference type="InterPro" id="IPR000727">
    <property type="entry name" value="T_SNARE_dom"/>
</dbReference>
<feature type="region of interest" description="Disordered" evidence="13">
    <location>
        <begin position="150"/>
        <end position="296"/>
    </location>
</feature>
<dbReference type="InterPro" id="IPR036028">
    <property type="entry name" value="SH3-like_dom_sf"/>
</dbReference>
<dbReference type="GO" id="GO:0001764">
    <property type="term" value="P:neuron migration"/>
    <property type="evidence" value="ECO:0007669"/>
    <property type="project" value="TreeGrafter"/>
</dbReference>
<keyword evidence="6" id="KW-0963">Cytoplasm</keyword>
<evidence type="ECO:0000256" key="12">
    <source>
        <dbReference type="SAM" id="Coils"/>
    </source>
</evidence>
<evidence type="ECO:0000256" key="9">
    <source>
        <dbReference type="ARBA" id="ARBA00023212"/>
    </source>
</evidence>
<evidence type="ECO:0000256" key="11">
    <source>
        <dbReference type="PROSITE-ProRule" id="PRU00192"/>
    </source>
</evidence>
<dbReference type="GeneID" id="108666034"/>
<dbReference type="InterPro" id="IPR028457">
    <property type="entry name" value="ABI"/>
</dbReference>
<feature type="compositionally biased region" description="Pro residues" evidence="13">
    <location>
        <begin position="283"/>
        <end position="296"/>
    </location>
</feature>
<evidence type="ECO:0000256" key="4">
    <source>
        <dbReference type="ARBA" id="ARBA00010020"/>
    </source>
</evidence>
<keyword evidence="5 11" id="KW-0728">SH3 domain</keyword>
<feature type="domain" description="T-SNARE coiled-coil homology" evidence="15">
    <location>
        <begin position="48"/>
        <end position="110"/>
    </location>
</feature>
<evidence type="ECO:0000256" key="13">
    <source>
        <dbReference type="SAM" id="MobiDB-lite"/>
    </source>
</evidence>
<evidence type="ECO:0000256" key="10">
    <source>
        <dbReference type="ARBA" id="ARBA00023273"/>
    </source>
</evidence>
<dbReference type="SMART" id="SM00326">
    <property type="entry name" value="SH3"/>
    <property type="match status" value="1"/>
</dbReference>
<dbReference type="PROSITE" id="PS50192">
    <property type="entry name" value="T_SNARE"/>
    <property type="match status" value="1"/>
</dbReference>
<dbReference type="GO" id="GO:0035591">
    <property type="term" value="F:signaling adaptor activity"/>
    <property type="evidence" value="ECO:0007669"/>
    <property type="project" value="TreeGrafter"/>
</dbReference>
<organism evidence="16 17">
    <name type="scientific">Hyalella azteca</name>
    <name type="common">Amphipod</name>
    <dbReference type="NCBI Taxonomy" id="294128"/>
    <lineage>
        <taxon>Eukaryota</taxon>
        <taxon>Metazoa</taxon>
        <taxon>Ecdysozoa</taxon>
        <taxon>Arthropoda</taxon>
        <taxon>Crustacea</taxon>
        <taxon>Multicrustacea</taxon>
        <taxon>Malacostraca</taxon>
        <taxon>Eumalacostraca</taxon>
        <taxon>Peracarida</taxon>
        <taxon>Amphipoda</taxon>
        <taxon>Senticaudata</taxon>
        <taxon>Talitrida</taxon>
        <taxon>Talitroidea</taxon>
        <taxon>Hyalellidae</taxon>
        <taxon>Hyalella</taxon>
    </lineage>
</organism>
<comment type="similarity">
    <text evidence="4">Belongs to the ABI family.</text>
</comment>
<dbReference type="CTD" id="41718"/>
<feature type="region of interest" description="Disordered" evidence="13">
    <location>
        <begin position="401"/>
        <end position="437"/>
    </location>
</feature>
<dbReference type="SUPFAM" id="SSF50044">
    <property type="entry name" value="SH3-domain"/>
    <property type="match status" value="1"/>
</dbReference>
<keyword evidence="10" id="KW-0966">Cell projection</keyword>
<feature type="compositionally biased region" description="Low complexity" evidence="13">
    <location>
        <begin position="181"/>
        <end position="194"/>
    </location>
</feature>
<feature type="region of interest" description="Disordered" evidence="13">
    <location>
        <begin position="545"/>
        <end position="572"/>
    </location>
</feature>
<feature type="compositionally biased region" description="Polar residues" evidence="13">
    <location>
        <begin position="545"/>
        <end position="562"/>
    </location>
</feature>
<dbReference type="RefSeq" id="XP_047736813.1">
    <property type="nucleotide sequence ID" value="XM_047880857.1"/>
</dbReference>
<dbReference type="PROSITE" id="PS50002">
    <property type="entry name" value="SH3"/>
    <property type="match status" value="1"/>
</dbReference>
<evidence type="ECO:0000313" key="16">
    <source>
        <dbReference type="Proteomes" id="UP000694843"/>
    </source>
</evidence>
<dbReference type="InterPro" id="IPR028455">
    <property type="entry name" value="ABI3_SH3"/>
</dbReference>
<dbReference type="InterPro" id="IPR012849">
    <property type="entry name" value="Abl-interactor_HHR_dom"/>
</dbReference>
<evidence type="ECO:0000256" key="3">
    <source>
        <dbReference type="ARBA" id="ARBA00004510"/>
    </source>
</evidence>
<evidence type="ECO:0000256" key="8">
    <source>
        <dbReference type="ARBA" id="ARBA00023054"/>
    </source>
</evidence>
<feature type="compositionally biased region" description="Polar residues" evidence="13">
    <location>
        <begin position="352"/>
        <end position="381"/>
    </location>
</feature>
<evidence type="ECO:0000259" key="15">
    <source>
        <dbReference type="PROSITE" id="PS50192"/>
    </source>
</evidence>
<dbReference type="GO" id="GO:0031209">
    <property type="term" value="C:SCAR complex"/>
    <property type="evidence" value="ECO:0007669"/>
    <property type="project" value="TreeGrafter"/>
</dbReference>
<protein>
    <submittedName>
        <fullName evidence="17">Abl interactor 2</fullName>
    </submittedName>
</protein>
<dbReference type="GO" id="GO:0030027">
    <property type="term" value="C:lamellipodium"/>
    <property type="evidence" value="ECO:0007669"/>
    <property type="project" value="UniProtKB-SubCell"/>
</dbReference>
<proteinExistence type="inferred from homology"/>
<dbReference type="PANTHER" id="PTHR10460">
    <property type="entry name" value="ABL INTERACTOR FAMILY MEMBER"/>
    <property type="match status" value="1"/>
</dbReference>
<dbReference type="GO" id="GO:0030175">
    <property type="term" value="C:filopodium"/>
    <property type="evidence" value="ECO:0007669"/>
    <property type="project" value="UniProtKB-SubCell"/>
</dbReference>
<feature type="compositionally biased region" description="Pro residues" evidence="13">
    <location>
        <begin position="207"/>
        <end position="219"/>
    </location>
</feature>
<keyword evidence="8 12" id="KW-0175">Coiled coil</keyword>
<dbReference type="KEGG" id="hazt:108666034"/>
<accession>A0A979FIK6</accession>
<evidence type="ECO:0000256" key="6">
    <source>
        <dbReference type="ARBA" id="ARBA00022490"/>
    </source>
</evidence>
<dbReference type="CDD" id="cd11826">
    <property type="entry name" value="SH3_Abi"/>
    <property type="match status" value="1"/>
</dbReference>
<reference evidence="17" key="1">
    <citation type="submission" date="2025-08" db="UniProtKB">
        <authorList>
            <consortium name="RefSeq"/>
        </authorList>
    </citation>
    <scope>IDENTIFICATION</scope>
    <source>
        <tissue evidence="17">Whole organism</tissue>
    </source>
</reference>
<dbReference type="Pfam" id="PF07815">
    <property type="entry name" value="Abi_HHR"/>
    <property type="match status" value="1"/>
</dbReference>
<feature type="compositionally biased region" description="Polar residues" evidence="13">
    <location>
        <begin position="264"/>
        <end position="274"/>
    </location>
</feature>
<dbReference type="OMA" id="APANMEH"/>
<keyword evidence="16" id="KW-1185">Reference proteome</keyword>
<sequence>MALSAEFVRLVQEEIPEGRQSLTDSHTNLDKVAAYCLENFGRAENKRMALEETKNYTTQSLASVAYQINTLAYNFLQMMDQQSHQLAEMESQVNYIAEMVMIHKEKVARREIGVLTTNKSITRQFKILAPANTEKPIKYVRKPIDFTKLDHIGHGERSGSSVGPRLRHAPSGAGPALAMAPPSSSTPLLQQQPSNASSSSGIYAPSAGPPPTTKPPTPPQSSRSVTSLARGSREYRTPPAVAPPQVPMNYAPNFPMGHPRRGESSQPLQPQQQRMYGPALTNPLPPSPAPPPPPPQVGMVHPMPQHGGGYAAGHHMTEPSHYAANHSHNLPRAGHGYPTVIRPAMTLPKKSSVPSNDATTSSPGVSNTLPHPSLTNTSRPLYSTPPKVCAVAVSAAGDVHGANVPSKAESSKPQNGAGGAAPVRVPPGATQLSSVASEQLQQKLMHQQKLIEMHELQQQQQLLEQQNLGQDQEQQQPLQQQQQQQQQHAQQQQIYQQQQQQQQLSQDQQQLYSSQQQQQAAMVATNPFLNYSGEVKESVNPFTQSSTHAIRQSGGSSNTVRDGTNRAASSAAAPAGMVEVTLAVIAVYDYSADKEDELSFSENAVIFVLKKNDDGWWEGVLNGVTGLFPGNYVEPLM</sequence>
<comment type="subcellular location">
    <subcellularLocation>
        <location evidence="2">Cell projection</location>
        <location evidence="2">Filopodium</location>
    </subcellularLocation>
    <subcellularLocation>
        <location evidence="3">Cell projection</location>
        <location evidence="3">Lamellipodium</location>
    </subcellularLocation>
    <subcellularLocation>
        <location evidence="1">Cytoplasm</location>
        <location evidence="1">Cytoskeleton</location>
    </subcellularLocation>
</comment>
<evidence type="ECO:0000259" key="14">
    <source>
        <dbReference type="PROSITE" id="PS50002"/>
    </source>
</evidence>
<dbReference type="InterPro" id="IPR001452">
    <property type="entry name" value="SH3_domain"/>
</dbReference>
<dbReference type="FunFam" id="2.30.30.40:FF:000002">
    <property type="entry name" value="abl interactor 1 isoform X1"/>
    <property type="match status" value="1"/>
</dbReference>
<dbReference type="GO" id="GO:0005856">
    <property type="term" value="C:cytoskeleton"/>
    <property type="evidence" value="ECO:0007669"/>
    <property type="project" value="UniProtKB-SubCell"/>
</dbReference>
<feature type="domain" description="SH3" evidence="14">
    <location>
        <begin position="579"/>
        <end position="637"/>
    </location>
</feature>
<evidence type="ECO:0000256" key="5">
    <source>
        <dbReference type="ARBA" id="ARBA00022443"/>
    </source>
</evidence>
<feature type="coiled-coil region" evidence="12">
    <location>
        <begin position="437"/>
        <end position="501"/>
    </location>
</feature>
<name>A0A979FIK6_HYAAZ</name>
<dbReference type="Gene3D" id="6.10.140.1620">
    <property type="match status" value="1"/>
</dbReference>
<dbReference type="PRINTS" id="PR00452">
    <property type="entry name" value="SH3DOMAIN"/>
</dbReference>
<keyword evidence="9" id="KW-0206">Cytoskeleton</keyword>
<evidence type="ECO:0000256" key="1">
    <source>
        <dbReference type="ARBA" id="ARBA00004245"/>
    </source>
</evidence>
<keyword evidence="7" id="KW-0597">Phosphoprotein</keyword>
<evidence type="ECO:0000256" key="2">
    <source>
        <dbReference type="ARBA" id="ARBA00004486"/>
    </source>
</evidence>
<dbReference type="Gene3D" id="2.30.30.40">
    <property type="entry name" value="SH3 Domains"/>
    <property type="match status" value="1"/>
</dbReference>
<dbReference type="AlphaFoldDB" id="A0A979FIK6"/>
<dbReference type="PANTHER" id="PTHR10460:SF0">
    <property type="entry name" value="ABELSON INTERACTING PROTEIN, ISOFORM D"/>
    <property type="match status" value="1"/>
</dbReference>
<evidence type="ECO:0000313" key="17">
    <source>
        <dbReference type="RefSeq" id="XP_047736813.1"/>
    </source>
</evidence>
<evidence type="ECO:0000256" key="7">
    <source>
        <dbReference type="ARBA" id="ARBA00022553"/>
    </source>
</evidence>
<dbReference type="Pfam" id="PF14604">
    <property type="entry name" value="SH3_9"/>
    <property type="match status" value="1"/>
</dbReference>
<dbReference type="GO" id="GO:0017124">
    <property type="term" value="F:SH3 domain binding"/>
    <property type="evidence" value="ECO:0007669"/>
    <property type="project" value="TreeGrafter"/>
</dbReference>
<dbReference type="Proteomes" id="UP000694843">
    <property type="component" value="Unplaced"/>
</dbReference>
<gene>
    <name evidence="17" type="primary">LOC108666034</name>
</gene>
<feature type="region of interest" description="Disordered" evidence="13">
    <location>
        <begin position="347"/>
        <end position="382"/>
    </location>
</feature>